<gene>
    <name evidence="2" type="ORF">DB32_000823</name>
</gene>
<name>A0A0F6SDL9_9BACT</name>
<dbReference type="STRING" id="927083.DB32_000823"/>
<evidence type="ECO:0000256" key="1">
    <source>
        <dbReference type="SAM" id="MobiDB-lite"/>
    </source>
</evidence>
<sequence>MTLGVLIASSAAAQDRARDLSPPYRGAPSAPSPPRPPLPRAETAGTDEVQELTAQPAPGVPTRRVYGDGQGHALGWDDPELDLQPRGYVHLVMGFIAGWYGGTASFDEAFGGGYSLAIDVLLEPRASLHLRLGANVSLRTETRRTIGEDELRSSVLSARGVVLLGVHLAQLVALRAGIEVGEGHSFVLGVASGATIGFAFVGQAGIRFGGGMLELGIETAAELREGNLLHVMNAARSIQELAPRVSGYLGLTL</sequence>
<keyword evidence="3" id="KW-1185">Reference proteome</keyword>
<feature type="region of interest" description="Disordered" evidence="1">
    <location>
        <begin position="1"/>
        <end position="45"/>
    </location>
</feature>
<dbReference type="EMBL" id="CP011125">
    <property type="protein sequence ID" value="AKF03674.1"/>
    <property type="molecule type" value="Genomic_DNA"/>
</dbReference>
<reference evidence="2 3" key="1">
    <citation type="submission" date="2015-03" db="EMBL/GenBank/DDBJ databases">
        <title>Genome assembly of Sandaracinus amylolyticus DSM 53668.</title>
        <authorList>
            <person name="Sharma G."/>
            <person name="Subramanian S."/>
        </authorList>
    </citation>
    <scope>NUCLEOTIDE SEQUENCE [LARGE SCALE GENOMIC DNA]</scope>
    <source>
        <strain evidence="2 3">DSM 53668</strain>
    </source>
</reference>
<dbReference type="AlphaFoldDB" id="A0A0F6SDL9"/>
<proteinExistence type="predicted"/>
<dbReference type="Proteomes" id="UP000034883">
    <property type="component" value="Chromosome"/>
</dbReference>
<organism evidence="2 3">
    <name type="scientific">Sandaracinus amylolyticus</name>
    <dbReference type="NCBI Taxonomy" id="927083"/>
    <lineage>
        <taxon>Bacteria</taxon>
        <taxon>Pseudomonadati</taxon>
        <taxon>Myxococcota</taxon>
        <taxon>Polyangia</taxon>
        <taxon>Polyangiales</taxon>
        <taxon>Sandaracinaceae</taxon>
        <taxon>Sandaracinus</taxon>
    </lineage>
</organism>
<protein>
    <submittedName>
        <fullName evidence="2">Uncharacterized protein</fullName>
    </submittedName>
</protein>
<dbReference type="KEGG" id="samy:DB32_000823"/>
<evidence type="ECO:0000313" key="2">
    <source>
        <dbReference type="EMBL" id="AKF03674.1"/>
    </source>
</evidence>
<evidence type="ECO:0000313" key="3">
    <source>
        <dbReference type="Proteomes" id="UP000034883"/>
    </source>
</evidence>
<accession>A0A0F6SDL9</accession>
<feature type="compositionally biased region" description="Pro residues" evidence="1">
    <location>
        <begin position="30"/>
        <end position="39"/>
    </location>
</feature>